<gene>
    <name evidence="7" type="ORF">ENQ20_01170</name>
</gene>
<dbReference type="Pfam" id="PF01061">
    <property type="entry name" value="ABC2_membrane"/>
    <property type="match status" value="1"/>
</dbReference>
<comment type="subcellular location">
    <subcellularLocation>
        <location evidence="5">Cell membrane</location>
        <topology evidence="5">Multi-pass membrane protein</topology>
    </subcellularLocation>
    <subcellularLocation>
        <location evidence="1">Membrane</location>
        <topology evidence="1">Multi-pass membrane protein</topology>
    </subcellularLocation>
</comment>
<feature type="transmembrane region" description="Helical" evidence="5">
    <location>
        <begin position="139"/>
        <end position="161"/>
    </location>
</feature>
<evidence type="ECO:0000313" key="7">
    <source>
        <dbReference type="EMBL" id="HDX30085.1"/>
    </source>
</evidence>
<comment type="caution">
    <text evidence="7">The sequence shown here is derived from an EMBL/GenBank/DDBJ whole genome shotgun (WGS) entry which is preliminary data.</text>
</comment>
<dbReference type="GO" id="GO:0043190">
    <property type="term" value="C:ATP-binding cassette (ABC) transporter complex"/>
    <property type="evidence" value="ECO:0007669"/>
    <property type="project" value="InterPro"/>
</dbReference>
<dbReference type="PANTHER" id="PTHR43027">
    <property type="entry name" value="DOXORUBICIN RESISTANCE ABC TRANSPORTER PERMEASE PROTEIN DRRC-RELATED"/>
    <property type="match status" value="1"/>
</dbReference>
<dbReference type="GO" id="GO:0140359">
    <property type="term" value="F:ABC-type transporter activity"/>
    <property type="evidence" value="ECO:0007669"/>
    <property type="project" value="InterPro"/>
</dbReference>
<reference evidence="7" key="1">
    <citation type="journal article" date="2020" name="mSystems">
        <title>Genome- and Community-Level Interaction Insights into Carbon Utilization and Element Cycling Functions of Hydrothermarchaeota in Hydrothermal Sediment.</title>
        <authorList>
            <person name="Zhou Z."/>
            <person name="Liu Y."/>
            <person name="Xu W."/>
            <person name="Pan J."/>
            <person name="Luo Z.H."/>
            <person name="Li M."/>
        </authorList>
    </citation>
    <scope>NUCLEOTIDE SEQUENCE [LARGE SCALE GENOMIC DNA]</scope>
    <source>
        <strain evidence="7">SpSt-289</strain>
    </source>
</reference>
<name>A0A7C1JMN4_9CHLR</name>
<evidence type="ECO:0000256" key="2">
    <source>
        <dbReference type="ARBA" id="ARBA00022692"/>
    </source>
</evidence>
<keyword evidence="2 5" id="KW-0812">Transmembrane</keyword>
<dbReference type="PIRSF" id="PIRSF006648">
    <property type="entry name" value="DrrB"/>
    <property type="match status" value="1"/>
</dbReference>
<keyword evidence="4 5" id="KW-0472">Membrane</keyword>
<proteinExistence type="inferred from homology"/>
<evidence type="ECO:0000256" key="1">
    <source>
        <dbReference type="ARBA" id="ARBA00004141"/>
    </source>
</evidence>
<feature type="transmembrane region" description="Helical" evidence="5">
    <location>
        <begin position="226"/>
        <end position="244"/>
    </location>
</feature>
<evidence type="ECO:0000256" key="4">
    <source>
        <dbReference type="ARBA" id="ARBA00023136"/>
    </source>
</evidence>
<dbReference type="InterPro" id="IPR047817">
    <property type="entry name" value="ABC2_TM_bact-type"/>
</dbReference>
<keyword evidence="5" id="KW-1003">Cell membrane</keyword>
<dbReference type="PANTHER" id="PTHR43027:SF2">
    <property type="entry name" value="TRANSPORT PERMEASE PROTEIN"/>
    <property type="match status" value="1"/>
</dbReference>
<keyword evidence="3 5" id="KW-1133">Transmembrane helix</keyword>
<dbReference type="EMBL" id="DSMG01000011">
    <property type="protein sequence ID" value="HDX30085.1"/>
    <property type="molecule type" value="Genomic_DNA"/>
</dbReference>
<dbReference type="InterPro" id="IPR013525">
    <property type="entry name" value="ABC2_TM"/>
</dbReference>
<organism evidence="7">
    <name type="scientific">Caldilinea aerophila</name>
    <dbReference type="NCBI Taxonomy" id="133453"/>
    <lineage>
        <taxon>Bacteria</taxon>
        <taxon>Bacillati</taxon>
        <taxon>Chloroflexota</taxon>
        <taxon>Caldilineae</taxon>
        <taxon>Caldilineales</taxon>
        <taxon>Caldilineaceae</taxon>
        <taxon>Caldilinea</taxon>
    </lineage>
</organism>
<evidence type="ECO:0000256" key="3">
    <source>
        <dbReference type="ARBA" id="ARBA00022989"/>
    </source>
</evidence>
<dbReference type="PRINTS" id="PR00164">
    <property type="entry name" value="ABC2TRNSPORT"/>
</dbReference>
<keyword evidence="5" id="KW-0813">Transport</keyword>
<dbReference type="AlphaFoldDB" id="A0A7C1JMN4"/>
<feature type="transmembrane region" description="Helical" evidence="5">
    <location>
        <begin position="21"/>
        <end position="40"/>
    </location>
</feature>
<accession>A0A7C1JMN4</accession>
<evidence type="ECO:0000259" key="6">
    <source>
        <dbReference type="PROSITE" id="PS51012"/>
    </source>
</evidence>
<evidence type="ECO:0000256" key="5">
    <source>
        <dbReference type="RuleBase" id="RU361157"/>
    </source>
</evidence>
<sequence length="247" mass="27197">MRGFWKLTWTEIKLFLREPMAAFFTLAFPLMMLFLFGSIYGNEPTPFFGGYGSVDVSVPAYTAMIIATSGLLGVTITMASYREQGILRRLKATPLRPQSILGAQVIVIFLMTTLGMVLLVIAGKLVYGLRFDGNPLNVVLAFVLSSMSFFALGFVLAGLLPTARTAQIVAMVLFYPMIFLSGAAIPREMLPESIRELAQVLPLSHVVTLLRGLWMGDPWTKHLGEVGILTLLLIAGVLVSSKTFRWE</sequence>
<feature type="transmembrane region" description="Helical" evidence="5">
    <location>
        <begin position="168"/>
        <end position="185"/>
    </location>
</feature>
<feature type="domain" description="ABC transmembrane type-2" evidence="6">
    <location>
        <begin position="20"/>
        <end position="247"/>
    </location>
</feature>
<comment type="similarity">
    <text evidence="5">Belongs to the ABC-2 integral membrane protein family.</text>
</comment>
<dbReference type="InterPro" id="IPR052902">
    <property type="entry name" value="ABC-2_transporter"/>
</dbReference>
<dbReference type="InterPro" id="IPR000412">
    <property type="entry name" value="ABC_2_transport"/>
</dbReference>
<feature type="transmembrane region" description="Helical" evidence="5">
    <location>
        <begin position="60"/>
        <end position="81"/>
    </location>
</feature>
<dbReference type="PROSITE" id="PS51012">
    <property type="entry name" value="ABC_TM2"/>
    <property type="match status" value="1"/>
</dbReference>
<feature type="transmembrane region" description="Helical" evidence="5">
    <location>
        <begin position="101"/>
        <end position="127"/>
    </location>
</feature>
<protein>
    <recommendedName>
        <fullName evidence="5">Transport permease protein</fullName>
    </recommendedName>
</protein>